<evidence type="ECO:0000313" key="3">
    <source>
        <dbReference type="Proteomes" id="UP001330434"/>
    </source>
</evidence>
<evidence type="ECO:0000256" key="1">
    <source>
        <dbReference type="SAM" id="SignalP"/>
    </source>
</evidence>
<keyword evidence="1" id="KW-0732">Signal</keyword>
<name>A0ABZ2C4N0_9PROT</name>
<dbReference type="Proteomes" id="UP001330434">
    <property type="component" value="Chromosome"/>
</dbReference>
<feature type="signal peptide" evidence="1">
    <location>
        <begin position="1"/>
        <end position="19"/>
    </location>
</feature>
<evidence type="ECO:0000313" key="2">
    <source>
        <dbReference type="EMBL" id="WVX67345.1"/>
    </source>
</evidence>
<proteinExistence type="predicted"/>
<accession>A0ABZ2C4N0</accession>
<reference evidence="2 3" key="1">
    <citation type="journal article" date="2024" name="Environ. Microbiol.">
        <title>Novel evolutionary insights on the interactions of the Holosporales (Alphaproteobacteria) with eukaryotic hosts from comparative genomics.</title>
        <authorList>
            <person name="Giovannini M."/>
            <person name="Petroni G."/>
            <person name="Castelli M."/>
        </authorList>
    </citation>
    <scope>NUCLEOTIDE SEQUENCE [LARGE SCALE GENOMIC DNA]</scope>
    <source>
        <strain evidence="2 3">US_Bl 15I1</strain>
    </source>
</reference>
<dbReference type="RefSeq" id="WP_338453502.1">
    <property type="nucleotide sequence ID" value="NZ_CP133270.1"/>
</dbReference>
<organism evidence="2 3">
    <name type="scientific">Candidatus Bealeia paramacronuclearis</name>
    <dbReference type="NCBI Taxonomy" id="1921001"/>
    <lineage>
        <taxon>Bacteria</taxon>
        <taxon>Pseudomonadati</taxon>
        <taxon>Pseudomonadota</taxon>
        <taxon>Alphaproteobacteria</taxon>
        <taxon>Holosporales</taxon>
        <taxon>Holosporaceae</taxon>
        <taxon>Candidatus Bealeia</taxon>
    </lineage>
</organism>
<dbReference type="EMBL" id="CP133270">
    <property type="protein sequence ID" value="WVX67345.1"/>
    <property type="molecule type" value="Genomic_DNA"/>
</dbReference>
<protein>
    <submittedName>
        <fullName evidence="2">Uncharacterized protein</fullName>
    </submittedName>
</protein>
<gene>
    <name evidence="2" type="ORF">Bealeia1_01544</name>
</gene>
<feature type="chain" id="PRO_5045977725" evidence="1">
    <location>
        <begin position="20"/>
        <end position="115"/>
    </location>
</feature>
<sequence length="115" mass="11974">MKQFSIFSIAAFLIFAMLAFDSKSCPPGVTCVTCPQGIWGGPCAGQAPAGCDDSNDCQDPTQACENYVKQTFNVTLCVGGCGGGTIPGPGCDVFCLPANQSCGFEMKNAKSYLHN</sequence>
<keyword evidence="3" id="KW-1185">Reference proteome</keyword>